<accession>S4P0W4</accession>
<name>S4P0W4_9NEOP</name>
<sequence length="70" mass="7799">VDGLHSGRGAVVCASARCACARSARYGATSFYVWIWYWRSRRFWGRRELGHGCQHGRSARARVRSPGGTA</sequence>
<reference evidence="1" key="1">
    <citation type="journal article" date="2013" name="BMC Genomics">
        <title>Unscrambling butterfly oogenesis.</title>
        <authorList>
            <person name="Carter J.M."/>
            <person name="Baker S.C."/>
            <person name="Pink R."/>
            <person name="Carter D.R."/>
            <person name="Collins A."/>
            <person name="Tomlin J."/>
            <person name="Gibbs M."/>
            <person name="Breuker C.J."/>
        </authorList>
    </citation>
    <scope>NUCLEOTIDE SEQUENCE</scope>
    <source>
        <tissue evidence="1">Ovary</tissue>
    </source>
</reference>
<dbReference type="AlphaFoldDB" id="S4P0W4"/>
<dbReference type="EMBL" id="GAIX01009176">
    <property type="protein sequence ID" value="JAA83384.1"/>
    <property type="molecule type" value="Transcribed_RNA"/>
</dbReference>
<reference evidence="1" key="2">
    <citation type="submission" date="2013-05" db="EMBL/GenBank/DDBJ databases">
        <authorList>
            <person name="Carter J.-M."/>
            <person name="Baker S.C."/>
            <person name="Pink R."/>
            <person name="Carter D.R.F."/>
            <person name="Collins A."/>
            <person name="Tomlin J."/>
            <person name="Gibbs M."/>
            <person name="Breuker C.J."/>
        </authorList>
    </citation>
    <scope>NUCLEOTIDE SEQUENCE</scope>
    <source>
        <tissue evidence="1">Ovary</tissue>
    </source>
</reference>
<organism evidence="1">
    <name type="scientific">Pararge aegeria</name>
    <name type="common">speckled wood butterfly</name>
    <dbReference type="NCBI Taxonomy" id="116150"/>
    <lineage>
        <taxon>Eukaryota</taxon>
        <taxon>Metazoa</taxon>
        <taxon>Ecdysozoa</taxon>
        <taxon>Arthropoda</taxon>
        <taxon>Hexapoda</taxon>
        <taxon>Insecta</taxon>
        <taxon>Pterygota</taxon>
        <taxon>Neoptera</taxon>
        <taxon>Endopterygota</taxon>
        <taxon>Lepidoptera</taxon>
        <taxon>Glossata</taxon>
        <taxon>Ditrysia</taxon>
        <taxon>Papilionoidea</taxon>
        <taxon>Nymphalidae</taxon>
        <taxon>Satyrinae</taxon>
        <taxon>Satyrini</taxon>
        <taxon>Parargina</taxon>
        <taxon>Pararge</taxon>
    </lineage>
</organism>
<feature type="non-terminal residue" evidence="1">
    <location>
        <position position="1"/>
    </location>
</feature>
<proteinExistence type="predicted"/>
<evidence type="ECO:0000313" key="1">
    <source>
        <dbReference type="EMBL" id="JAA83384.1"/>
    </source>
</evidence>
<protein>
    <submittedName>
        <fullName evidence="1">Uncharacterized protein</fullName>
    </submittedName>
</protein>
<feature type="non-terminal residue" evidence="1">
    <location>
        <position position="70"/>
    </location>
</feature>